<feature type="region of interest" description="Disordered" evidence="1">
    <location>
        <begin position="384"/>
        <end position="405"/>
    </location>
</feature>
<evidence type="ECO:0000313" key="2">
    <source>
        <dbReference type="EMBL" id="SHE62144.1"/>
    </source>
</evidence>
<dbReference type="RefSeq" id="WP_073051272.1">
    <property type="nucleotide sequence ID" value="NZ_FQUP01000001.1"/>
</dbReference>
<dbReference type="InterPro" id="IPR006944">
    <property type="entry name" value="Phage/GTA_portal"/>
</dbReference>
<dbReference type="Proteomes" id="UP000184485">
    <property type="component" value="Unassembled WGS sequence"/>
</dbReference>
<dbReference type="STRING" id="1122133.SAMN02745157_0573"/>
<accession>A0A1M4UZI0</accession>
<reference evidence="2 3" key="1">
    <citation type="submission" date="2016-11" db="EMBL/GenBank/DDBJ databases">
        <authorList>
            <person name="Jaros S."/>
            <person name="Januszkiewicz K."/>
            <person name="Wedrychowicz H."/>
        </authorList>
    </citation>
    <scope>NUCLEOTIDE SEQUENCE [LARGE SCALE GENOMIC DNA]</scope>
    <source>
        <strain evidence="2 3">DSM 19436</strain>
    </source>
</reference>
<dbReference type="Pfam" id="PF04860">
    <property type="entry name" value="Phage_portal"/>
    <property type="match status" value="1"/>
</dbReference>
<evidence type="ECO:0000256" key="1">
    <source>
        <dbReference type="SAM" id="MobiDB-lite"/>
    </source>
</evidence>
<dbReference type="OrthoDB" id="9134461at2"/>
<evidence type="ECO:0000313" key="3">
    <source>
        <dbReference type="Proteomes" id="UP000184485"/>
    </source>
</evidence>
<dbReference type="EMBL" id="FQUP01000001">
    <property type="protein sequence ID" value="SHE62144.1"/>
    <property type="molecule type" value="Genomic_DNA"/>
</dbReference>
<sequence>MFETLRARLFARAAPRPEEAKASRTAPLIAMQAQGRAVWSPRDAASLAREGYMKNAVVYRAVTMIAESAASVPFLAYQAAAEKPDHPLLALFADPNRRQSGTAFFETLYANLLTAGNAYAELVMLGGQPAELHALRPDRVKVVPGADGWPEAFDYTVGGATVRFHDPGAGGIAPVLQLRLHHPLDDHYGFAPIEAAAMALDIHNAAGAWNKALLDNSARPSGALVYRGEGGATLSAEQFERLKAELETNYTGSVKAGRPLLLEGGLDWTSMALTPRDMDFLEAKNGAAREIALAFGIPPMLLGIPGDNTYSNYAEANRVFWRQTVLPLVGRTAAAMATWLGPAYGGAVRLTYDGDAVDALAAERESLWRRLEAASFLTRDEKREAVGYGPDGESEAKAGSASWTS</sequence>
<proteinExistence type="predicted"/>
<protein>
    <submittedName>
        <fullName evidence="2">Phage portal protein, HK97 family</fullName>
    </submittedName>
</protein>
<gene>
    <name evidence="2" type="ORF">SAMN02745157_0573</name>
</gene>
<dbReference type="InterPro" id="IPR006427">
    <property type="entry name" value="Portal_HK97"/>
</dbReference>
<organism evidence="2 3">
    <name type="scientific">Kaistia soli DSM 19436</name>
    <dbReference type="NCBI Taxonomy" id="1122133"/>
    <lineage>
        <taxon>Bacteria</taxon>
        <taxon>Pseudomonadati</taxon>
        <taxon>Pseudomonadota</taxon>
        <taxon>Alphaproteobacteria</taxon>
        <taxon>Hyphomicrobiales</taxon>
        <taxon>Kaistiaceae</taxon>
        <taxon>Kaistia</taxon>
    </lineage>
</organism>
<dbReference type="NCBIfam" id="TIGR01537">
    <property type="entry name" value="portal_HK97"/>
    <property type="match status" value="1"/>
</dbReference>
<name>A0A1M4UZI0_9HYPH</name>
<dbReference type="AlphaFoldDB" id="A0A1M4UZI0"/>
<keyword evidence="3" id="KW-1185">Reference proteome</keyword>